<dbReference type="InterPro" id="IPR005482">
    <property type="entry name" value="Biotin_COase_C"/>
</dbReference>
<evidence type="ECO:0000259" key="20">
    <source>
        <dbReference type="PROSITE" id="PS50975"/>
    </source>
</evidence>
<reference evidence="22 23" key="1">
    <citation type="submission" date="2018-03" db="EMBL/GenBank/DDBJ databases">
        <title>Rhodobacter veldkampii.</title>
        <authorList>
            <person name="Meyer T.E."/>
            <person name="Miller S."/>
            <person name="Lodha T."/>
            <person name="Gandham S."/>
            <person name="Chintalapati S."/>
            <person name="Chintalapati V.R."/>
        </authorList>
    </citation>
    <scope>NUCLEOTIDE SEQUENCE [LARGE SCALE GENOMIC DNA]</scope>
    <source>
        <strain evidence="22 23">DSM 11550</strain>
    </source>
</reference>
<dbReference type="PANTHER" id="PTHR48095:SF2">
    <property type="entry name" value="BIOTIN CARBOXYLASE, CHLOROPLASTIC"/>
    <property type="match status" value="1"/>
</dbReference>
<dbReference type="EMBL" id="PZKF01000019">
    <property type="protein sequence ID" value="PTE17348.1"/>
    <property type="molecule type" value="Genomic_DNA"/>
</dbReference>
<dbReference type="NCBIfam" id="TIGR00514">
    <property type="entry name" value="accC"/>
    <property type="match status" value="1"/>
</dbReference>
<comment type="pathway">
    <text evidence="2 19">Lipid metabolism; malonyl-CoA biosynthesis; malonyl-CoA from acetyl-CoA: step 1/1.</text>
</comment>
<dbReference type="PROSITE" id="PS00867">
    <property type="entry name" value="CPSASE_2"/>
    <property type="match status" value="1"/>
</dbReference>
<dbReference type="SUPFAM" id="SSF52440">
    <property type="entry name" value="PreATP-grasp domain"/>
    <property type="match status" value="1"/>
</dbReference>
<dbReference type="Gene3D" id="3.30.1490.20">
    <property type="entry name" value="ATP-grasp fold, A domain"/>
    <property type="match status" value="1"/>
</dbReference>
<dbReference type="EC" id="6.3.4.14" evidence="4 19"/>
<dbReference type="InterPro" id="IPR005479">
    <property type="entry name" value="CPAse_ATP-bd"/>
</dbReference>
<evidence type="ECO:0000256" key="4">
    <source>
        <dbReference type="ARBA" id="ARBA00013263"/>
    </source>
</evidence>
<keyword evidence="9 18" id="KW-0547">Nucleotide-binding</keyword>
<evidence type="ECO:0000256" key="19">
    <source>
        <dbReference type="RuleBase" id="RU365063"/>
    </source>
</evidence>
<evidence type="ECO:0000256" key="11">
    <source>
        <dbReference type="ARBA" id="ARBA00022840"/>
    </source>
</evidence>
<dbReference type="GO" id="GO:0004075">
    <property type="term" value="F:biotin carboxylase activity"/>
    <property type="evidence" value="ECO:0007669"/>
    <property type="project" value="UniProtKB-EC"/>
</dbReference>
<evidence type="ECO:0000256" key="15">
    <source>
        <dbReference type="ARBA" id="ARBA00023267"/>
    </source>
</evidence>
<evidence type="ECO:0000256" key="8">
    <source>
        <dbReference type="ARBA" id="ARBA00022723"/>
    </source>
</evidence>
<dbReference type="OrthoDB" id="9763189at2"/>
<dbReference type="Pfam" id="PF00289">
    <property type="entry name" value="Biotin_carb_N"/>
    <property type="match status" value="1"/>
</dbReference>
<name>A0A2T4JHP8_9RHOB</name>
<evidence type="ECO:0000256" key="9">
    <source>
        <dbReference type="ARBA" id="ARBA00022741"/>
    </source>
</evidence>
<feature type="domain" description="Biotin carboxylation" evidence="21">
    <location>
        <begin position="1"/>
        <end position="444"/>
    </location>
</feature>
<dbReference type="PROSITE" id="PS50979">
    <property type="entry name" value="BC"/>
    <property type="match status" value="1"/>
</dbReference>
<dbReference type="SUPFAM" id="SSF56059">
    <property type="entry name" value="Glutathione synthetase ATP-binding domain-like"/>
    <property type="match status" value="1"/>
</dbReference>
<gene>
    <name evidence="22" type="primary">accC</name>
    <name evidence="22" type="ORF">C5F46_09505</name>
</gene>
<dbReference type="GO" id="GO:2001295">
    <property type="term" value="P:malonyl-CoA biosynthetic process"/>
    <property type="evidence" value="ECO:0007669"/>
    <property type="project" value="UniProtKB-UniPathway"/>
</dbReference>
<dbReference type="Gene3D" id="3.40.50.20">
    <property type="match status" value="1"/>
</dbReference>
<dbReference type="PROSITE" id="PS00866">
    <property type="entry name" value="CPSASE_1"/>
    <property type="match status" value="1"/>
</dbReference>
<dbReference type="InterPro" id="IPR004549">
    <property type="entry name" value="Acetyl_CoA_COase_biotin_COase"/>
</dbReference>
<protein>
    <recommendedName>
        <fullName evidence="5 19">Biotin carboxylase</fullName>
        <ecNumber evidence="4 19">6.3.4.14</ecNumber>
    </recommendedName>
    <alternativeName>
        <fullName evidence="16 19">Acetyl-coenzyme A carboxylase biotin carboxylase subunit A</fullName>
    </alternativeName>
</protein>
<comment type="catalytic activity">
    <reaction evidence="17 19">
        <text>N(6)-biotinyl-L-lysyl-[protein] + hydrogencarbonate + ATP = N(6)-carboxybiotinyl-L-lysyl-[protein] + ADP + phosphate + H(+)</text>
        <dbReference type="Rhea" id="RHEA:13501"/>
        <dbReference type="Rhea" id="RHEA-COMP:10505"/>
        <dbReference type="Rhea" id="RHEA-COMP:10506"/>
        <dbReference type="ChEBI" id="CHEBI:15378"/>
        <dbReference type="ChEBI" id="CHEBI:17544"/>
        <dbReference type="ChEBI" id="CHEBI:30616"/>
        <dbReference type="ChEBI" id="CHEBI:43474"/>
        <dbReference type="ChEBI" id="CHEBI:83144"/>
        <dbReference type="ChEBI" id="CHEBI:83145"/>
        <dbReference type="ChEBI" id="CHEBI:456216"/>
        <dbReference type="EC" id="6.3.4.14"/>
    </reaction>
</comment>
<evidence type="ECO:0000256" key="5">
    <source>
        <dbReference type="ARBA" id="ARBA00017242"/>
    </source>
</evidence>
<keyword evidence="15 19" id="KW-0092">Biotin</keyword>
<evidence type="ECO:0000259" key="21">
    <source>
        <dbReference type="PROSITE" id="PS50979"/>
    </source>
</evidence>
<keyword evidence="13 19" id="KW-0443">Lipid metabolism</keyword>
<dbReference type="GO" id="GO:0046872">
    <property type="term" value="F:metal ion binding"/>
    <property type="evidence" value="ECO:0007669"/>
    <property type="project" value="UniProtKB-KW"/>
</dbReference>
<dbReference type="UniPathway" id="UPA00655">
    <property type="reaction ID" value="UER00711"/>
</dbReference>
<dbReference type="Gene3D" id="3.30.470.20">
    <property type="entry name" value="ATP-grasp fold, B domain"/>
    <property type="match status" value="1"/>
</dbReference>
<keyword evidence="14 19" id="KW-0275">Fatty acid biosynthesis</keyword>
<dbReference type="Pfam" id="PF02786">
    <property type="entry name" value="CPSase_L_D2"/>
    <property type="match status" value="1"/>
</dbReference>
<dbReference type="InterPro" id="IPR051602">
    <property type="entry name" value="ACC_Biotin_Carboxylase"/>
</dbReference>
<evidence type="ECO:0000256" key="17">
    <source>
        <dbReference type="ARBA" id="ARBA00048600"/>
    </source>
</evidence>
<dbReference type="NCBIfam" id="NF006367">
    <property type="entry name" value="PRK08591.1"/>
    <property type="match status" value="1"/>
</dbReference>
<proteinExistence type="predicted"/>
<evidence type="ECO:0000256" key="12">
    <source>
        <dbReference type="ARBA" id="ARBA00022842"/>
    </source>
</evidence>
<feature type="domain" description="ATP-grasp" evidence="20">
    <location>
        <begin position="120"/>
        <end position="316"/>
    </location>
</feature>
<accession>A0A2T4JHP8</accession>
<evidence type="ECO:0000256" key="13">
    <source>
        <dbReference type="ARBA" id="ARBA00023098"/>
    </source>
</evidence>
<dbReference type="SMART" id="SM00878">
    <property type="entry name" value="Biotin_carb_C"/>
    <property type="match status" value="1"/>
</dbReference>
<evidence type="ECO:0000256" key="2">
    <source>
        <dbReference type="ARBA" id="ARBA00004956"/>
    </source>
</evidence>
<comment type="function">
    <text evidence="1 19">This protein is a component of the acetyl coenzyme A carboxylase complex; first, biotin carboxylase catalyzes the carboxylation of the carrier protein and then the transcarboxylase transfers the carboxyl group to form malonyl-CoA.</text>
</comment>
<dbReference type="PROSITE" id="PS50975">
    <property type="entry name" value="ATP_GRASP"/>
    <property type="match status" value="1"/>
</dbReference>
<dbReference type="InterPro" id="IPR005481">
    <property type="entry name" value="BC-like_N"/>
</dbReference>
<keyword evidence="11 18" id="KW-0067">ATP-binding</keyword>
<keyword evidence="23" id="KW-1185">Reference proteome</keyword>
<dbReference type="Pfam" id="PF02785">
    <property type="entry name" value="Biotin_carb_C"/>
    <property type="match status" value="1"/>
</dbReference>
<dbReference type="FunFam" id="3.40.50.20:FF:000010">
    <property type="entry name" value="Propionyl-CoA carboxylase subunit alpha"/>
    <property type="match status" value="1"/>
</dbReference>
<evidence type="ECO:0000313" key="22">
    <source>
        <dbReference type="EMBL" id="PTE17348.1"/>
    </source>
</evidence>
<dbReference type="InterPro" id="IPR011054">
    <property type="entry name" value="Rudment_hybrid_motif"/>
</dbReference>
<keyword evidence="12" id="KW-0460">Magnesium</keyword>
<evidence type="ECO:0000256" key="16">
    <source>
        <dbReference type="ARBA" id="ARBA00033786"/>
    </source>
</evidence>
<evidence type="ECO:0000256" key="3">
    <source>
        <dbReference type="ARBA" id="ARBA00011750"/>
    </source>
</evidence>
<dbReference type="InterPro" id="IPR011761">
    <property type="entry name" value="ATP-grasp"/>
</dbReference>
<evidence type="ECO:0000313" key="23">
    <source>
        <dbReference type="Proteomes" id="UP000241899"/>
    </source>
</evidence>
<dbReference type="RefSeq" id="WP_107325126.1">
    <property type="nucleotide sequence ID" value="NZ_NHSP01000050.1"/>
</dbReference>
<evidence type="ECO:0000256" key="10">
    <source>
        <dbReference type="ARBA" id="ARBA00022832"/>
    </source>
</evidence>
<evidence type="ECO:0000256" key="6">
    <source>
        <dbReference type="ARBA" id="ARBA00022516"/>
    </source>
</evidence>
<keyword evidence="10 19" id="KW-0276">Fatty acid metabolism</keyword>
<evidence type="ECO:0000256" key="18">
    <source>
        <dbReference type="PROSITE-ProRule" id="PRU00409"/>
    </source>
</evidence>
<evidence type="ECO:0000256" key="1">
    <source>
        <dbReference type="ARBA" id="ARBA00003761"/>
    </source>
</evidence>
<dbReference type="GO" id="GO:0006633">
    <property type="term" value="P:fatty acid biosynthetic process"/>
    <property type="evidence" value="ECO:0007669"/>
    <property type="project" value="UniProtKB-KW"/>
</dbReference>
<dbReference type="GO" id="GO:0005524">
    <property type="term" value="F:ATP binding"/>
    <property type="evidence" value="ECO:0007669"/>
    <property type="project" value="UniProtKB-UniRule"/>
</dbReference>
<comment type="subunit">
    <text evidence="3 19">Acetyl-CoA carboxylase is a heterohexamer of biotin carboxyl carrier protein, biotin carboxylase and the two subunits of carboxyl transferase in a 2:2 complex.</text>
</comment>
<evidence type="ECO:0000256" key="14">
    <source>
        <dbReference type="ARBA" id="ARBA00023160"/>
    </source>
</evidence>
<dbReference type="InterPro" id="IPR016185">
    <property type="entry name" value="PreATP-grasp_dom_sf"/>
</dbReference>
<dbReference type="AlphaFoldDB" id="A0A2T4JHP8"/>
<comment type="caution">
    <text evidence="22">The sequence shown here is derived from an EMBL/GenBank/DDBJ whole genome shotgun (WGS) entry which is preliminary data.</text>
</comment>
<keyword evidence="8" id="KW-0479">Metal-binding</keyword>
<sequence>MFDKILIANRGEIALRVIRACREMGIASVAVHSTADADAMHVRMADESVCIGPNPSSESYLSIPAIVSACEITGAQAIHPGYGFLSENANFVQVLEDHGITFIGPSSDHIRIMGDKITAKDTMKKLGVPCVPGSDGGVADVDSAKRVAADIGYPVIIKATAGGGGRGMKVAKDESELEVAFRTARAEAKAAFGNDEVYMEKYLQRPRHIEIQVFGDGRGRAVHLGERDCSLQRRHQKVFEEAPGPAITPEQRARIGNICADAVARINYIGAGTIEFLFEDGEFYFIEMNTRLQVEHPVTESIFGVDLVREQIRVAAGLPMDFVQEDLSIRGHAIEVRINAEKLPNFSPCPGKITQYHAPGGLGVRMDSALYDGYTIPPYYDSLIGKLIVFGRDRPEALARLNRALGELIVDGIDTTVPLFRALLEEPDIQRGDYSIHWLEKWLAQNFS</sequence>
<keyword evidence="6 19" id="KW-0444">Lipid biosynthesis</keyword>
<dbReference type="Proteomes" id="UP000241899">
    <property type="component" value="Unassembled WGS sequence"/>
</dbReference>
<keyword evidence="7 19" id="KW-0436">Ligase</keyword>
<evidence type="ECO:0000256" key="7">
    <source>
        <dbReference type="ARBA" id="ARBA00022598"/>
    </source>
</evidence>
<dbReference type="InterPro" id="IPR011764">
    <property type="entry name" value="Biotin_carboxylation_dom"/>
</dbReference>
<dbReference type="InterPro" id="IPR013815">
    <property type="entry name" value="ATP_grasp_subdomain_1"/>
</dbReference>
<dbReference type="SUPFAM" id="SSF51246">
    <property type="entry name" value="Rudiment single hybrid motif"/>
    <property type="match status" value="1"/>
</dbReference>
<dbReference type="FunFam" id="3.30.1490.20:FF:000018">
    <property type="entry name" value="Biotin carboxylase"/>
    <property type="match status" value="1"/>
</dbReference>
<dbReference type="PANTHER" id="PTHR48095">
    <property type="entry name" value="PYRUVATE CARBOXYLASE SUBUNIT A"/>
    <property type="match status" value="1"/>
</dbReference>
<organism evidence="22 23">
    <name type="scientific">Phaeovulum veldkampii DSM 11550</name>
    <dbReference type="NCBI Taxonomy" id="1185920"/>
    <lineage>
        <taxon>Bacteria</taxon>
        <taxon>Pseudomonadati</taxon>
        <taxon>Pseudomonadota</taxon>
        <taxon>Alphaproteobacteria</taxon>
        <taxon>Rhodobacterales</taxon>
        <taxon>Paracoccaceae</taxon>
        <taxon>Phaeovulum</taxon>
    </lineage>
</organism>